<evidence type="ECO:0000313" key="1">
    <source>
        <dbReference type="EMBL" id="EYC12705.1"/>
    </source>
</evidence>
<protein>
    <submittedName>
        <fullName evidence="1">Uncharacterized protein</fullName>
    </submittedName>
</protein>
<dbReference type="EMBL" id="JARK01001382">
    <property type="protein sequence ID" value="EYC12705.1"/>
    <property type="molecule type" value="Genomic_DNA"/>
</dbReference>
<accession>A0A016UC22</accession>
<comment type="caution">
    <text evidence="1">The sequence shown here is derived from an EMBL/GenBank/DDBJ whole genome shotgun (WGS) entry which is preliminary data.</text>
</comment>
<keyword evidence="2" id="KW-1185">Reference proteome</keyword>
<reference evidence="2" key="1">
    <citation type="journal article" date="2015" name="Nat. Genet.">
        <title>The genome and transcriptome of the zoonotic hookworm Ancylostoma ceylanicum identify infection-specific gene families.</title>
        <authorList>
            <person name="Schwarz E.M."/>
            <person name="Hu Y."/>
            <person name="Antoshechkin I."/>
            <person name="Miller M.M."/>
            <person name="Sternberg P.W."/>
            <person name="Aroian R.V."/>
        </authorList>
    </citation>
    <scope>NUCLEOTIDE SEQUENCE</scope>
    <source>
        <strain evidence="2">HY135</strain>
    </source>
</reference>
<organism evidence="1 2">
    <name type="scientific">Ancylostoma ceylanicum</name>
    <dbReference type="NCBI Taxonomy" id="53326"/>
    <lineage>
        <taxon>Eukaryota</taxon>
        <taxon>Metazoa</taxon>
        <taxon>Ecdysozoa</taxon>
        <taxon>Nematoda</taxon>
        <taxon>Chromadorea</taxon>
        <taxon>Rhabditida</taxon>
        <taxon>Rhabditina</taxon>
        <taxon>Rhabditomorpha</taxon>
        <taxon>Strongyloidea</taxon>
        <taxon>Ancylostomatidae</taxon>
        <taxon>Ancylostomatinae</taxon>
        <taxon>Ancylostoma</taxon>
    </lineage>
</organism>
<dbReference type="AlphaFoldDB" id="A0A016UC22"/>
<evidence type="ECO:0000313" key="2">
    <source>
        <dbReference type="Proteomes" id="UP000024635"/>
    </source>
</evidence>
<gene>
    <name evidence="1" type="primary">Acey_s0046.g1376</name>
    <name evidence="1" type="ORF">Y032_0046g1376</name>
</gene>
<sequence length="106" mass="11762">MAVLWGPSRSSLRSPACGLPAGAEYQQKFVRVADRGVRVEVDQDDLPQTWETQPKSGQNIKGTRTHFAFLVSPTGWRNQFNTALSALSPPVIFRSEQIHLAITIMP</sequence>
<dbReference type="Proteomes" id="UP000024635">
    <property type="component" value="Unassembled WGS sequence"/>
</dbReference>
<name>A0A016UC22_9BILA</name>
<proteinExistence type="predicted"/>